<gene>
    <name evidence="1" type="ORF">A2519_14225</name>
</gene>
<reference evidence="1 2" key="1">
    <citation type="journal article" date="2016" name="Nat. Commun.">
        <title>Thousands of microbial genomes shed light on interconnected biogeochemical processes in an aquifer system.</title>
        <authorList>
            <person name="Anantharaman K."/>
            <person name="Brown C.T."/>
            <person name="Hug L.A."/>
            <person name="Sharon I."/>
            <person name="Castelle C.J."/>
            <person name="Probst A.J."/>
            <person name="Thomas B.C."/>
            <person name="Singh A."/>
            <person name="Wilkins M.J."/>
            <person name="Karaoz U."/>
            <person name="Brodie E.L."/>
            <person name="Williams K.H."/>
            <person name="Hubbard S.S."/>
            <person name="Banfield J.F."/>
        </authorList>
    </citation>
    <scope>NUCLEOTIDE SEQUENCE [LARGE SCALE GENOMIC DNA]</scope>
</reference>
<organism evidence="1 2">
    <name type="scientific">Candidatus Raymondbacteria bacterium RIFOXYD12_FULL_49_13</name>
    <dbReference type="NCBI Taxonomy" id="1817890"/>
    <lineage>
        <taxon>Bacteria</taxon>
        <taxon>Raymondiibacteriota</taxon>
    </lineage>
</organism>
<proteinExistence type="predicted"/>
<dbReference type="AlphaFoldDB" id="A0A1F7FKN9"/>
<sequence length="103" mass="11259">MAYVVRIRVCRGKGQEDDISPRHKRVGQFSFLGLVSDAHVPGERVVAKLRKGVYPQPDQGYACHAGNGARARGFARMPLSIREGDRDNRVLAEFPDGPIEAGG</sequence>
<name>A0A1F7FKN9_UNCRA</name>
<dbReference type="Proteomes" id="UP000179243">
    <property type="component" value="Unassembled WGS sequence"/>
</dbReference>
<evidence type="ECO:0000313" key="1">
    <source>
        <dbReference type="EMBL" id="OGK07279.1"/>
    </source>
</evidence>
<accession>A0A1F7FKN9</accession>
<protein>
    <submittedName>
        <fullName evidence="1">Uncharacterized protein</fullName>
    </submittedName>
</protein>
<comment type="caution">
    <text evidence="1">The sequence shown here is derived from an EMBL/GenBank/DDBJ whole genome shotgun (WGS) entry which is preliminary data.</text>
</comment>
<dbReference type="EMBL" id="MFYX01000011">
    <property type="protein sequence ID" value="OGK07279.1"/>
    <property type="molecule type" value="Genomic_DNA"/>
</dbReference>
<evidence type="ECO:0000313" key="2">
    <source>
        <dbReference type="Proteomes" id="UP000179243"/>
    </source>
</evidence>